<protein>
    <submittedName>
        <fullName evidence="1 2">Dgri\GH22342-PA-like protein</fullName>
    </submittedName>
</protein>
<evidence type="ECO:0000313" key="3">
    <source>
        <dbReference type="Proteomes" id="UP000030765"/>
    </source>
</evidence>
<proteinExistence type="predicted"/>
<evidence type="ECO:0000313" key="2">
    <source>
        <dbReference type="EnsemblMetazoa" id="ASIC014887-PA"/>
    </source>
</evidence>
<accession>A0A084W9I8</accession>
<dbReference type="Proteomes" id="UP000030765">
    <property type="component" value="Unassembled WGS sequence"/>
</dbReference>
<organism evidence="1">
    <name type="scientific">Anopheles sinensis</name>
    <name type="common">Mosquito</name>
    <dbReference type="NCBI Taxonomy" id="74873"/>
    <lineage>
        <taxon>Eukaryota</taxon>
        <taxon>Metazoa</taxon>
        <taxon>Ecdysozoa</taxon>
        <taxon>Arthropoda</taxon>
        <taxon>Hexapoda</taxon>
        <taxon>Insecta</taxon>
        <taxon>Pterygota</taxon>
        <taxon>Neoptera</taxon>
        <taxon>Endopterygota</taxon>
        <taxon>Diptera</taxon>
        <taxon>Nematocera</taxon>
        <taxon>Culicoidea</taxon>
        <taxon>Culicidae</taxon>
        <taxon>Anophelinae</taxon>
        <taxon>Anopheles</taxon>
    </lineage>
</organism>
<name>A0A084W9I8_ANOSI</name>
<dbReference type="AlphaFoldDB" id="A0A084W9I8"/>
<reference evidence="2" key="2">
    <citation type="submission" date="2020-05" db="UniProtKB">
        <authorList>
            <consortium name="EnsemblMetazoa"/>
        </authorList>
    </citation>
    <scope>IDENTIFICATION</scope>
</reference>
<dbReference type="EnsemblMetazoa" id="ASIC014887-RA">
    <property type="protein sequence ID" value="ASIC014887-PA"/>
    <property type="gene ID" value="ASIC014887"/>
</dbReference>
<dbReference type="VEuPathDB" id="VectorBase:ASIC014887"/>
<reference evidence="1 3" key="1">
    <citation type="journal article" date="2014" name="BMC Genomics">
        <title>Genome sequence of Anopheles sinensis provides insight into genetics basis of mosquito competence for malaria parasites.</title>
        <authorList>
            <person name="Zhou D."/>
            <person name="Zhang D."/>
            <person name="Ding G."/>
            <person name="Shi L."/>
            <person name="Hou Q."/>
            <person name="Ye Y."/>
            <person name="Xu Y."/>
            <person name="Zhou H."/>
            <person name="Xiong C."/>
            <person name="Li S."/>
            <person name="Yu J."/>
            <person name="Hong S."/>
            <person name="Yu X."/>
            <person name="Zou P."/>
            <person name="Chen C."/>
            <person name="Chang X."/>
            <person name="Wang W."/>
            <person name="Lv Y."/>
            <person name="Sun Y."/>
            <person name="Ma L."/>
            <person name="Shen B."/>
            <person name="Zhu C."/>
        </authorList>
    </citation>
    <scope>NUCLEOTIDE SEQUENCE [LARGE SCALE GENOMIC DNA]</scope>
</reference>
<sequence>MDENGCLCQREAATRLAMAFPTRSVSFVMASRGARLCAVERNNNYASVSLSTTEKGSFSVPPFLRETEGWAALLSATIATDK</sequence>
<keyword evidence="3" id="KW-1185">Reference proteome</keyword>
<dbReference type="EMBL" id="ATLV01021820">
    <property type="status" value="NOT_ANNOTATED_CDS"/>
    <property type="molecule type" value="Genomic_DNA"/>
</dbReference>
<evidence type="ECO:0000313" key="1">
    <source>
        <dbReference type="EMBL" id="KFB46882.1"/>
    </source>
</evidence>
<gene>
    <name evidence="1" type="ORF">ZHAS_00014887</name>
</gene>
<dbReference type="EMBL" id="KE525323">
    <property type="protein sequence ID" value="KFB46882.1"/>
    <property type="molecule type" value="Genomic_DNA"/>
</dbReference>